<dbReference type="RefSeq" id="WP_207290621.1">
    <property type="nucleotide sequence ID" value="NZ_CP071462.1"/>
</dbReference>
<gene>
    <name evidence="2" type="ORF">J0X25_08085</name>
</gene>
<sequence>MPGVSRSTRRRVLTAIGAGITTTGASIGGGNSRETDDGDDEDSNRVSIRIHDCQTAAVWTRNPDAELVTAGLYFRETDRYEFHQSQVEFPYTLSLPQFDWARERDAVLTDVSVQDIDYDTLAAESVPDDWNCEENDFSPGCGRFDESP</sequence>
<accession>A0A8A2VKI8</accession>
<protein>
    <submittedName>
        <fullName evidence="2">Uncharacterized protein</fullName>
    </submittedName>
</protein>
<dbReference type="AlphaFoldDB" id="A0A8A2VKI8"/>
<evidence type="ECO:0000313" key="3">
    <source>
        <dbReference type="Proteomes" id="UP000663203"/>
    </source>
</evidence>
<name>A0A8A2VKI8_9EURY</name>
<dbReference type="GeneID" id="63187256"/>
<proteinExistence type="predicted"/>
<evidence type="ECO:0000313" key="2">
    <source>
        <dbReference type="EMBL" id="QSX00905.1"/>
    </source>
</evidence>
<dbReference type="KEGG" id="hakz:J0X25_08085"/>
<feature type="region of interest" description="Disordered" evidence="1">
    <location>
        <begin position="23"/>
        <end position="45"/>
    </location>
</feature>
<dbReference type="EMBL" id="CP071462">
    <property type="protein sequence ID" value="QSX00905.1"/>
    <property type="molecule type" value="Genomic_DNA"/>
</dbReference>
<dbReference type="Proteomes" id="UP000663203">
    <property type="component" value="Chromosome"/>
</dbReference>
<reference evidence="2 3" key="1">
    <citation type="submission" date="2021-03" db="EMBL/GenBank/DDBJ databases">
        <title>Haloterrigena longa sp. nov. and Haloterrigena limicola sp. nov., extremely halophilic archaea isolated from a salt lake.</title>
        <authorList>
            <person name="Henglin C."/>
        </authorList>
    </citation>
    <scope>NUCLEOTIDE SEQUENCE [LARGE SCALE GENOMIC DNA]</scope>
    <source>
        <strain evidence="2 3">KZCA68</strain>
    </source>
</reference>
<evidence type="ECO:0000256" key="1">
    <source>
        <dbReference type="SAM" id="MobiDB-lite"/>
    </source>
</evidence>
<organism evidence="2 3">
    <name type="scientific">Haloterrigena alkaliphila</name>
    <dbReference type="NCBI Taxonomy" id="2816475"/>
    <lineage>
        <taxon>Archaea</taxon>
        <taxon>Methanobacteriati</taxon>
        <taxon>Methanobacteriota</taxon>
        <taxon>Stenosarchaea group</taxon>
        <taxon>Halobacteria</taxon>
        <taxon>Halobacteriales</taxon>
        <taxon>Natrialbaceae</taxon>
        <taxon>Haloterrigena</taxon>
    </lineage>
</organism>
<keyword evidence="3" id="KW-1185">Reference proteome</keyword>